<dbReference type="Proteomes" id="UP000799424">
    <property type="component" value="Unassembled WGS sequence"/>
</dbReference>
<feature type="signal peptide" evidence="1">
    <location>
        <begin position="1"/>
        <end position="20"/>
    </location>
</feature>
<protein>
    <submittedName>
        <fullName evidence="2">Uncharacterized protein</fullName>
    </submittedName>
</protein>
<reference evidence="2" key="1">
    <citation type="journal article" date="2020" name="Stud. Mycol.">
        <title>101 Dothideomycetes genomes: a test case for predicting lifestyles and emergence of pathogens.</title>
        <authorList>
            <person name="Haridas S."/>
            <person name="Albert R."/>
            <person name="Binder M."/>
            <person name="Bloem J."/>
            <person name="Labutti K."/>
            <person name="Salamov A."/>
            <person name="Andreopoulos B."/>
            <person name="Baker S."/>
            <person name="Barry K."/>
            <person name="Bills G."/>
            <person name="Bluhm B."/>
            <person name="Cannon C."/>
            <person name="Castanera R."/>
            <person name="Culley D."/>
            <person name="Daum C."/>
            <person name="Ezra D."/>
            <person name="Gonzalez J."/>
            <person name="Henrissat B."/>
            <person name="Kuo A."/>
            <person name="Liang C."/>
            <person name="Lipzen A."/>
            <person name="Lutzoni F."/>
            <person name="Magnuson J."/>
            <person name="Mondo S."/>
            <person name="Nolan M."/>
            <person name="Ohm R."/>
            <person name="Pangilinan J."/>
            <person name="Park H.-J."/>
            <person name="Ramirez L."/>
            <person name="Alfaro M."/>
            <person name="Sun H."/>
            <person name="Tritt A."/>
            <person name="Yoshinaga Y."/>
            <person name="Zwiers L.-H."/>
            <person name="Turgeon B."/>
            <person name="Goodwin S."/>
            <person name="Spatafora J."/>
            <person name="Crous P."/>
            <person name="Grigoriev I."/>
        </authorList>
    </citation>
    <scope>NUCLEOTIDE SEQUENCE</scope>
    <source>
        <strain evidence="2">CBS 113818</strain>
    </source>
</reference>
<accession>A0A6A6ZQE9</accession>
<keyword evidence="3" id="KW-1185">Reference proteome</keyword>
<proteinExistence type="predicted"/>
<sequence>MQFTTILASTVLAFASGISAIPAPFSQVTLRIFNDQTGINSDATVPADNAPRYLSDLFRGTPIGNAGLVATSAQLTQFSDSTKCKLVDQTGKNWVIELDGRAKNFVDLDGDVTKPIPVYIAGFTFQCTA</sequence>
<keyword evidence="1" id="KW-0732">Signal</keyword>
<organism evidence="2 3">
    <name type="scientific">Ophiobolus disseminans</name>
    <dbReference type="NCBI Taxonomy" id="1469910"/>
    <lineage>
        <taxon>Eukaryota</taxon>
        <taxon>Fungi</taxon>
        <taxon>Dikarya</taxon>
        <taxon>Ascomycota</taxon>
        <taxon>Pezizomycotina</taxon>
        <taxon>Dothideomycetes</taxon>
        <taxon>Pleosporomycetidae</taxon>
        <taxon>Pleosporales</taxon>
        <taxon>Pleosporineae</taxon>
        <taxon>Phaeosphaeriaceae</taxon>
        <taxon>Ophiobolus</taxon>
    </lineage>
</organism>
<name>A0A6A6ZQE9_9PLEO</name>
<dbReference type="AlphaFoldDB" id="A0A6A6ZQE9"/>
<dbReference type="OrthoDB" id="3497702at2759"/>
<evidence type="ECO:0000313" key="2">
    <source>
        <dbReference type="EMBL" id="KAF2822475.1"/>
    </source>
</evidence>
<evidence type="ECO:0000313" key="3">
    <source>
        <dbReference type="Proteomes" id="UP000799424"/>
    </source>
</evidence>
<dbReference type="EMBL" id="MU006234">
    <property type="protein sequence ID" value="KAF2822475.1"/>
    <property type="molecule type" value="Genomic_DNA"/>
</dbReference>
<feature type="chain" id="PRO_5025480750" evidence="1">
    <location>
        <begin position="21"/>
        <end position="129"/>
    </location>
</feature>
<evidence type="ECO:0000256" key="1">
    <source>
        <dbReference type="SAM" id="SignalP"/>
    </source>
</evidence>
<gene>
    <name evidence="2" type="ORF">CC86DRAFT_301047</name>
</gene>